<evidence type="ECO:0000313" key="7">
    <source>
        <dbReference type="Proteomes" id="UP000261278"/>
    </source>
</evidence>
<reference evidence="3 10" key="2">
    <citation type="journal article" date="2019" name="Nat. Med.">
        <title>A library of human gut bacterial isolates paired with longitudinal multiomics data enables mechanistic microbiome research.</title>
        <authorList>
            <person name="Poyet M."/>
            <person name="Groussin M."/>
            <person name="Gibbons S.M."/>
            <person name="Avila-Pacheco J."/>
            <person name="Jiang X."/>
            <person name="Kearney S.M."/>
            <person name="Perrotta A.R."/>
            <person name="Berdy B."/>
            <person name="Zhao S."/>
            <person name="Lieberman T.D."/>
            <person name="Swanson P.K."/>
            <person name="Smith M."/>
            <person name="Roesemann S."/>
            <person name="Alexander J.E."/>
            <person name="Rich S.A."/>
            <person name="Livny J."/>
            <person name="Vlamakis H."/>
            <person name="Clish C."/>
            <person name="Bullock K."/>
            <person name="Deik A."/>
            <person name="Scott J."/>
            <person name="Pierce K.A."/>
            <person name="Xavier R.J."/>
            <person name="Alm E.J."/>
        </authorList>
    </citation>
    <scope>NUCLEOTIDE SEQUENCE [LARGE SCALE GENOMIC DNA]</scope>
    <source>
        <strain evidence="3 10">BIOML-A122</strain>
    </source>
</reference>
<protein>
    <submittedName>
        <fullName evidence="4">Uncharacterized protein</fullName>
    </submittedName>
</protein>
<dbReference type="EMBL" id="QSAI01000005">
    <property type="protein sequence ID" value="RGW49686.1"/>
    <property type="molecule type" value="Genomic_DNA"/>
</dbReference>
<evidence type="ECO:0000313" key="8">
    <source>
        <dbReference type="Proteomes" id="UP000283713"/>
    </source>
</evidence>
<evidence type="ECO:0000256" key="2">
    <source>
        <dbReference type="SAM" id="Phobius"/>
    </source>
</evidence>
<dbReference type="EMBL" id="WDBI01000032">
    <property type="protein sequence ID" value="KAB6524029.1"/>
    <property type="molecule type" value="Genomic_DNA"/>
</dbReference>
<evidence type="ECO:0000313" key="9">
    <source>
        <dbReference type="Proteomes" id="UP000285469"/>
    </source>
</evidence>
<dbReference type="EMBL" id="QRKA01000005">
    <property type="protein sequence ID" value="RHH81789.1"/>
    <property type="molecule type" value="Genomic_DNA"/>
</dbReference>
<accession>A0A3E4T351</accession>
<keyword evidence="2" id="KW-1133">Transmembrane helix</keyword>
<evidence type="ECO:0000313" key="3">
    <source>
        <dbReference type="EMBL" id="KAB6524029.1"/>
    </source>
</evidence>
<keyword evidence="2" id="KW-0472">Membrane</keyword>
<evidence type="ECO:0000313" key="6">
    <source>
        <dbReference type="EMBL" id="RHH81789.1"/>
    </source>
</evidence>
<reference evidence="7 8" key="1">
    <citation type="submission" date="2018-08" db="EMBL/GenBank/DDBJ databases">
        <title>A genome reference for cultivated species of the human gut microbiota.</title>
        <authorList>
            <person name="Zou Y."/>
            <person name="Xue W."/>
            <person name="Luo G."/>
        </authorList>
    </citation>
    <scope>NUCLEOTIDE SEQUENCE [LARGE SCALE GENOMIC DNA]</scope>
    <source>
        <strain evidence="5 9">AF12-25</strain>
        <strain evidence="6 8">AM16-6</strain>
        <strain evidence="4 7">TF05-18</strain>
    </source>
</reference>
<comment type="caution">
    <text evidence="4">The sequence shown here is derived from an EMBL/GenBank/DDBJ whole genome shotgun (WGS) entry which is preliminary data.</text>
</comment>
<evidence type="ECO:0000256" key="1">
    <source>
        <dbReference type="SAM" id="MobiDB-lite"/>
    </source>
</evidence>
<dbReference type="EMBL" id="QSSN01000012">
    <property type="protein sequence ID" value="RGL85551.1"/>
    <property type="molecule type" value="Genomic_DNA"/>
</dbReference>
<dbReference type="Proteomes" id="UP000283713">
    <property type="component" value="Unassembled WGS sequence"/>
</dbReference>
<evidence type="ECO:0000313" key="4">
    <source>
        <dbReference type="EMBL" id="RGL85551.1"/>
    </source>
</evidence>
<organism evidence="4 7">
    <name type="scientific">Phocaeicola vulgatus</name>
    <name type="common">Bacteroides vulgatus</name>
    <dbReference type="NCBI Taxonomy" id="821"/>
    <lineage>
        <taxon>Bacteria</taxon>
        <taxon>Pseudomonadati</taxon>
        <taxon>Bacteroidota</taxon>
        <taxon>Bacteroidia</taxon>
        <taxon>Bacteroidales</taxon>
        <taxon>Bacteroidaceae</taxon>
        <taxon>Phocaeicola</taxon>
    </lineage>
</organism>
<dbReference type="Proteomes" id="UP000285469">
    <property type="component" value="Unassembled WGS sequence"/>
</dbReference>
<name>A0A3E4T351_PHOVU</name>
<evidence type="ECO:0000313" key="5">
    <source>
        <dbReference type="EMBL" id="RGW49686.1"/>
    </source>
</evidence>
<gene>
    <name evidence="6" type="ORF">DW193_04520</name>
    <name evidence="5" type="ORF">DWV70_04110</name>
    <name evidence="4" type="ORF">DXC44_11445</name>
    <name evidence="3" type="ORF">GAY98_17015</name>
</gene>
<keyword evidence="2" id="KW-0812">Transmembrane</keyword>
<evidence type="ECO:0000313" key="10">
    <source>
        <dbReference type="Proteomes" id="UP000469427"/>
    </source>
</evidence>
<proteinExistence type="predicted"/>
<dbReference type="Proteomes" id="UP000261278">
    <property type="component" value="Unassembled WGS sequence"/>
</dbReference>
<dbReference type="AlphaFoldDB" id="A0A3E4T351"/>
<dbReference type="Proteomes" id="UP000469427">
    <property type="component" value="Unassembled WGS sequence"/>
</dbReference>
<feature type="region of interest" description="Disordered" evidence="1">
    <location>
        <begin position="1"/>
        <end position="21"/>
    </location>
</feature>
<sequence>MESLCRNKSSGKGTGGRSKPAAARIVPFHAGASTCRNNTVFHSPTGLYAAGFGLSASVPYLSLVTCHVKGKR</sequence>
<feature type="transmembrane region" description="Helical" evidence="2">
    <location>
        <begin position="47"/>
        <end position="68"/>
    </location>
</feature>